<reference evidence="2" key="1">
    <citation type="submission" date="2020-04" db="EMBL/GenBank/DDBJ databases">
        <authorList>
            <person name="Alioto T."/>
            <person name="Alioto T."/>
            <person name="Gomez Garrido J."/>
        </authorList>
    </citation>
    <scope>NUCLEOTIDE SEQUENCE</scope>
    <source>
        <strain evidence="2">A484AB</strain>
    </source>
</reference>
<feature type="region of interest" description="Disordered" evidence="1">
    <location>
        <begin position="184"/>
        <end position="250"/>
    </location>
</feature>
<proteinExistence type="predicted"/>
<name>A0A6S7FRM6_PARCT</name>
<accession>A0A6S7FRM6</accession>
<organism evidence="2 3">
    <name type="scientific">Paramuricea clavata</name>
    <name type="common">Red gorgonian</name>
    <name type="synonym">Violescent sea-whip</name>
    <dbReference type="NCBI Taxonomy" id="317549"/>
    <lineage>
        <taxon>Eukaryota</taxon>
        <taxon>Metazoa</taxon>
        <taxon>Cnidaria</taxon>
        <taxon>Anthozoa</taxon>
        <taxon>Octocorallia</taxon>
        <taxon>Malacalcyonacea</taxon>
        <taxon>Plexauridae</taxon>
        <taxon>Paramuricea</taxon>
    </lineage>
</organism>
<evidence type="ECO:0000313" key="3">
    <source>
        <dbReference type="Proteomes" id="UP001152795"/>
    </source>
</evidence>
<keyword evidence="3" id="KW-1185">Reference proteome</keyword>
<gene>
    <name evidence="2" type="ORF">PACLA_8A071172</name>
</gene>
<dbReference type="AlphaFoldDB" id="A0A6S7FRM6"/>
<feature type="compositionally biased region" description="Low complexity" evidence="1">
    <location>
        <begin position="194"/>
        <end position="203"/>
    </location>
</feature>
<feature type="compositionally biased region" description="Basic residues" evidence="1">
    <location>
        <begin position="215"/>
        <end position="229"/>
    </location>
</feature>
<protein>
    <submittedName>
        <fullName evidence="2">Uncharacterized protein</fullName>
    </submittedName>
</protein>
<sequence>MVEVYKKYNTDLSAVLGQYGQAANATTKMIFVNRFKKIGLASGKMSVGSTQKFCCKTVVEISLEELEQVLEALPKCSKQPGSINYFELGESTTYTGDVLKLVLKGSEYGGLMLCKLKKVGLPDSFTIDDDNPDPAPLAESPVDELQEEWSECFEKFFISKNEDWSLFAKKLRDFWHDITTVWNDNGAEPATAEPPSTSTSVRTSPRKVPPTPAKPGKKAGKSSPVKRKQPASGGDKKITKKKKPTIVESDSEWSDEVSVISVDSDSDSDDCHMYFDTRNNTISPEQQRMYMREMMLSSEFKNAMENLVRKLKITHPEKFKKSKIIGTINT</sequence>
<evidence type="ECO:0000256" key="1">
    <source>
        <dbReference type="SAM" id="MobiDB-lite"/>
    </source>
</evidence>
<dbReference type="EMBL" id="CACRXK020000490">
    <property type="protein sequence ID" value="CAB3982335.1"/>
    <property type="molecule type" value="Genomic_DNA"/>
</dbReference>
<comment type="caution">
    <text evidence="2">The sequence shown here is derived from an EMBL/GenBank/DDBJ whole genome shotgun (WGS) entry which is preliminary data.</text>
</comment>
<dbReference type="Proteomes" id="UP001152795">
    <property type="component" value="Unassembled WGS sequence"/>
</dbReference>
<evidence type="ECO:0000313" key="2">
    <source>
        <dbReference type="EMBL" id="CAB3982335.1"/>
    </source>
</evidence>